<dbReference type="PANTHER" id="PTHR43409:SF7">
    <property type="entry name" value="BLL1977 PROTEIN"/>
    <property type="match status" value="1"/>
</dbReference>
<protein>
    <recommendedName>
        <fullName evidence="6">Radical SAM core domain-containing protein</fullName>
    </recommendedName>
</protein>
<dbReference type="CDD" id="cd01335">
    <property type="entry name" value="Radical_SAM"/>
    <property type="match status" value="1"/>
</dbReference>
<keyword evidence="3" id="KW-0479">Metal-binding</keyword>
<dbReference type="Proteomes" id="UP001296873">
    <property type="component" value="Unassembled WGS sequence"/>
</dbReference>
<dbReference type="Gene3D" id="3.80.30.20">
    <property type="entry name" value="tm_1862 like domain"/>
    <property type="match status" value="1"/>
</dbReference>
<dbReference type="InterPro" id="IPR051198">
    <property type="entry name" value="BchE-like"/>
</dbReference>
<comment type="cofactor">
    <cofactor evidence="1">
        <name>[4Fe-4S] cluster</name>
        <dbReference type="ChEBI" id="CHEBI:49883"/>
    </cofactor>
</comment>
<organism evidence="7 8">
    <name type="scientific">Rhodovibrio sodomensis</name>
    <dbReference type="NCBI Taxonomy" id="1088"/>
    <lineage>
        <taxon>Bacteria</taxon>
        <taxon>Pseudomonadati</taxon>
        <taxon>Pseudomonadota</taxon>
        <taxon>Alphaproteobacteria</taxon>
        <taxon>Rhodospirillales</taxon>
        <taxon>Rhodovibrionaceae</taxon>
        <taxon>Rhodovibrio</taxon>
    </lineage>
</organism>
<dbReference type="EMBL" id="NRRL01000080">
    <property type="protein sequence ID" value="MBK1670202.1"/>
    <property type="molecule type" value="Genomic_DNA"/>
</dbReference>
<dbReference type="InterPro" id="IPR058240">
    <property type="entry name" value="rSAM_sf"/>
</dbReference>
<evidence type="ECO:0000256" key="1">
    <source>
        <dbReference type="ARBA" id="ARBA00001966"/>
    </source>
</evidence>
<dbReference type="PROSITE" id="PS51918">
    <property type="entry name" value="RADICAL_SAM"/>
    <property type="match status" value="1"/>
</dbReference>
<dbReference type="InterPro" id="IPR007197">
    <property type="entry name" value="rSAM"/>
</dbReference>
<keyword evidence="4" id="KW-0408">Iron</keyword>
<dbReference type="InterPro" id="IPR054699">
    <property type="entry name" value="rSAM_CUAEP"/>
</dbReference>
<sequence length="465" mass="51216">MKICLISTYELGHQPYGIAAPARWLADEGAEVRAVDLAVDCLDEDAVRGAGLIAIHLPMHTATRLAAAALPKVRALNPHAHLAFYGLYASVNEGYLRELGGDTVVAGEVEGALVELYRRLTGADASHKPDAEAAVRMDKQRYRVPRRTELPDLDRYAKLIMGDGEERTVAYTEATRGCKHLCRHCPVVPVYQGRFFAVPREVVMADVRGQIAAGAQHVTFGDPDFFNGPGHAMKLAEAFHAEFPDVTYDATIKVEHLKAHADKLDDLRRTGCLFVTTAVEEVDDVVLDKLEKGHTRQDFVEVVQAARDAGLTLSPTFIPFHPWSTPEGFLDLLRTLGAQDLVENVGPIQLSIRLLIPQGSRILELDDTDRWMDGFDPEKLTYRWSAIDPRADALQERVRDAVQQGDQEDASRRAVFQRIWEIAHDACGLEAPALPAAGADSGPVPAMSEPWYCCAEPSEDQLAKV</sequence>
<dbReference type="SUPFAM" id="SSF102114">
    <property type="entry name" value="Radical SAM enzymes"/>
    <property type="match status" value="1"/>
</dbReference>
<gene>
    <name evidence="7" type="ORF">CKO28_19395</name>
</gene>
<comment type="caution">
    <text evidence="7">The sequence shown here is derived from an EMBL/GenBank/DDBJ whole genome shotgun (WGS) entry which is preliminary data.</text>
</comment>
<evidence type="ECO:0000256" key="5">
    <source>
        <dbReference type="ARBA" id="ARBA00023014"/>
    </source>
</evidence>
<dbReference type="InterPro" id="IPR006638">
    <property type="entry name" value="Elp3/MiaA/NifB-like_rSAM"/>
</dbReference>
<evidence type="ECO:0000259" key="6">
    <source>
        <dbReference type="PROSITE" id="PS51918"/>
    </source>
</evidence>
<proteinExistence type="predicted"/>
<name>A0ABS1DJB5_9PROT</name>
<reference evidence="7 8" key="1">
    <citation type="journal article" date="2020" name="Microorganisms">
        <title>Osmotic Adaptation and Compatible Solute Biosynthesis of Phototrophic Bacteria as Revealed from Genome Analyses.</title>
        <authorList>
            <person name="Imhoff J.F."/>
            <person name="Rahn T."/>
            <person name="Kunzel S."/>
            <person name="Keller A."/>
            <person name="Neulinger S.C."/>
        </authorList>
    </citation>
    <scope>NUCLEOTIDE SEQUENCE [LARGE SCALE GENOMIC DNA]</scope>
    <source>
        <strain evidence="7 8">DSM 9895</strain>
    </source>
</reference>
<dbReference type="SMART" id="SM00729">
    <property type="entry name" value="Elp3"/>
    <property type="match status" value="1"/>
</dbReference>
<evidence type="ECO:0000313" key="8">
    <source>
        <dbReference type="Proteomes" id="UP001296873"/>
    </source>
</evidence>
<dbReference type="InterPro" id="IPR023404">
    <property type="entry name" value="rSAM_horseshoe"/>
</dbReference>
<dbReference type="Pfam" id="PF04055">
    <property type="entry name" value="Radical_SAM"/>
    <property type="match status" value="1"/>
</dbReference>
<dbReference type="PANTHER" id="PTHR43409">
    <property type="entry name" value="ANAEROBIC MAGNESIUM-PROTOPORPHYRIN IX MONOMETHYL ESTER CYCLASE-RELATED"/>
    <property type="match status" value="1"/>
</dbReference>
<accession>A0ABS1DJB5</accession>
<dbReference type="RefSeq" id="WP_200342556.1">
    <property type="nucleotide sequence ID" value="NZ_NRRL01000080.1"/>
</dbReference>
<keyword evidence="5" id="KW-0411">Iron-sulfur</keyword>
<dbReference type="SFLD" id="SFLDS00029">
    <property type="entry name" value="Radical_SAM"/>
    <property type="match status" value="1"/>
</dbReference>
<feature type="domain" description="Radical SAM core" evidence="6">
    <location>
        <begin position="164"/>
        <end position="397"/>
    </location>
</feature>
<dbReference type="NCBIfam" id="NF040546">
    <property type="entry name" value="rSAM_CUAEP"/>
    <property type="match status" value="1"/>
</dbReference>
<keyword evidence="2" id="KW-0949">S-adenosyl-L-methionine</keyword>
<evidence type="ECO:0000313" key="7">
    <source>
        <dbReference type="EMBL" id="MBK1670202.1"/>
    </source>
</evidence>
<evidence type="ECO:0000256" key="2">
    <source>
        <dbReference type="ARBA" id="ARBA00022691"/>
    </source>
</evidence>
<evidence type="ECO:0000256" key="4">
    <source>
        <dbReference type="ARBA" id="ARBA00023004"/>
    </source>
</evidence>
<evidence type="ECO:0000256" key="3">
    <source>
        <dbReference type="ARBA" id="ARBA00022723"/>
    </source>
</evidence>
<dbReference type="SFLD" id="SFLDG01082">
    <property type="entry name" value="B12-binding_domain_containing"/>
    <property type="match status" value="1"/>
</dbReference>
<keyword evidence="8" id="KW-1185">Reference proteome</keyword>